<evidence type="ECO:0000313" key="2">
    <source>
        <dbReference type="EMBL" id="RLV59414.1"/>
    </source>
</evidence>
<organism evidence="2 3">
    <name type="scientific">Parashewanella curva</name>
    <dbReference type="NCBI Taxonomy" id="2338552"/>
    <lineage>
        <taxon>Bacteria</taxon>
        <taxon>Pseudomonadati</taxon>
        <taxon>Pseudomonadota</taxon>
        <taxon>Gammaproteobacteria</taxon>
        <taxon>Alteromonadales</taxon>
        <taxon>Shewanellaceae</taxon>
        <taxon>Parashewanella</taxon>
    </lineage>
</organism>
<keyword evidence="3" id="KW-1185">Reference proteome</keyword>
<feature type="signal peptide" evidence="1">
    <location>
        <begin position="1"/>
        <end position="20"/>
    </location>
</feature>
<name>A0A3L8PVR5_9GAMM</name>
<protein>
    <submittedName>
        <fullName evidence="2">Uncharacterized protein</fullName>
    </submittedName>
</protein>
<dbReference type="RefSeq" id="WP_121839306.1">
    <property type="nucleotide sequence ID" value="NZ_ML014784.1"/>
</dbReference>
<reference evidence="2 3" key="1">
    <citation type="submission" date="2018-09" db="EMBL/GenBank/DDBJ databases">
        <title>Phylogeny of the Shewanellaceae, and recommendation for two new genera, Pseudoshewanella and Parashewanella.</title>
        <authorList>
            <person name="Wang G."/>
        </authorList>
    </citation>
    <scope>NUCLEOTIDE SEQUENCE [LARGE SCALE GENOMIC DNA]</scope>
    <source>
        <strain evidence="2 3">C51</strain>
    </source>
</reference>
<sequence>MRLQIFTCSVVLSLTTPAMALPTLSEPNDIVPVYQNIVEILNTKDNSILECAVIEGKLQDCQSKNVAGLDAPYRAVAAAGTTQTQMVYVAEKGEAGLFGFQTGKDGRIALDTAATDVPAFPYDPYFNKEGQILDIRRSSFNHSGYQNVYVSRGFLGDPTSYGKFSRLSLSGEQAKITNLTDYGGVFLPVFSVTQSEGNEFDDIIGAGQYWGYSSLTSPRYPLSGLIKKNGLFKEKNVSGGSAKTVKTILDPDIASIAQFNDKYWITYKSQRKFTRFDTFPSGAAVDENSYDAPNNSNVELKSVQTRTGDKTEVNNYALFADDNKIGNCTGESDFECTDAFRYLGINALFDDTDISDKSSVNATSLGDQGVIIFYNLNYSPINASEVTRQITIPESLKSAIKGSCLSKVDFAEKPNGNSYDENFACELFYDFRELSNTPPINESFDVGFVVHGPFGDVPTTFTFNVDLPTNIPHLQFEHNGTALDQLNLNAGDTGFVDVAYISDQSDTISPNISFLNGTDNSSLFRSYFTDTGCLSSNAQPLKPGEKCTLSYHIPANVNSVNYTINLHNPDGVPADAGVLPVALSSQGNIIAHSPYGNQSIEHLSSLHWLNIHSGGTEIVRFTNVGAAAVHNFDVYFVQPKDKHIPILLSGSCVDDPTLVMEALGGQCDLVIKLNTSASNISGRFSLYVLGNAINSYSIPITINDFPHDKGLAVVDSNTGALGKIELNQMANGYLTLTNYTGYPITDLSMSFPLKLAIFYYVGDKDNTIDCLSDNSPNQTMITTLAPLASCRLYYHVPSSFSAELQDQELNFHYTDTNSSIEKHEEESIHFTNQPALRVSEPSVDSSFSSVNLDASVPQTTVIFTNELNYNINNLSLSFDSALNGITSKNSCQNKPLGSSETCSVTITLDDKKALIGKYHIGMKADNLETKSIPLNINTAQTDTVEIDNRGGYSMSIDYTKYYPNTDGKDSHCQSGACYALASTGWFTNPFNSTITGVSGRKLMMYMMAGTSVQLPSCDGGKIVCTGTTLTPSCKYVGDGTNNLGDAQNHCLQYNPK</sequence>
<comment type="caution">
    <text evidence="2">The sequence shown here is derived from an EMBL/GenBank/DDBJ whole genome shotgun (WGS) entry which is preliminary data.</text>
</comment>
<evidence type="ECO:0000256" key="1">
    <source>
        <dbReference type="SAM" id="SignalP"/>
    </source>
</evidence>
<gene>
    <name evidence="2" type="ORF">D5018_12335</name>
</gene>
<dbReference type="Proteomes" id="UP000281474">
    <property type="component" value="Unassembled WGS sequence"/>
</dbReference>
<keyword evidence="1" id="KW-0732">Signal</keyword>
<proteinExistence type="predicted"/>
<dbReference type="AlphaFoldDB" id="A0A3L8PVR5"/>
<dbReference type="OrthoDB" id="6412386at2"/>
<feature type="chain" id="PRO_5018294814" evidence="1">
    <location>
        <begin position="21"/>
        <end position="1056"/>
    </location>
</feature>
<evidence type="ECO:0000313" key="3">
    <source>
        <dbReference type="Proteomes" id="UP000281474"/>
    </source>
</evidence>
<dbReference type="EMBL" id="QZEI01000035">
    <property type="protein sequence ID" value="RLV59414.1"/>
    <property type="molecule type" value="Genomic_DNA"/>
</dbReference>
<accession>A0A3L8PVR5</accession>